<protein>
    <submittedName>
        <fullName evidence="5">Type I restriction modification DNA specificity domain protein</fullName>
    </submittedName>
</protein>
<gene>
    <name evidence="5" type="ORF">HMPREF9429_01025</name>
</gene>
<evidence type="ECO:0000313" key="5">
    <source>
        <dbReference type="EMBL" id="EFQ03842.1"/>
    </source>
</evidence>
<keyword evidence="3" id="KW-0238">DNA-binding</keyword>
<dbReference type="Proteomes" id="UP000003195">
    <property type="component" value="Unassembled WGS sequence"/>
</dbReference>
<comment type="similarity">
    <text evidence="1">Belongs to the type-I restriction system S methylase family.</text>
</comment>
<dbReference type="AlphaFoldDB" id="E2ZCS1"/>
<evidence type="ECO:0000256" key="1">
    <source>
        <dbReference type="ARBA" id="ARBA00010923"/>
    </source>
</evidence>
<keyword evidence="2" id="KW-0680">Restriction system</keyword>
<dbReference type="InterPro" id="IPR052021">
    <property type="entry name" value="Type-I_RS_S_subunit"/>
</dbReference>
<dbReference type="Gene3D" id="3.90.220.20">
    <property type="entry name" value="DNA methylase specificity domains"/>
    <property type="match status" value="1"/>
</dbReference>
<comment type="caution">
    <text evidence="5">The sequence shown here is derived from an EMBL/GenBank/DDBJ whole genome shotgun (WGS) entry which is preliminary data.</text>
</comment>
<evidence type="ECO:0000313" key="6">
    <source>
        <dbReference type="Proteomes" id="UP000003195"/>
    </source>
</evidence>
<dbReference type="GO" id="GO:0003677">
    <property type="term" value="F:DNA binding"/>
    <property type="evidence" value="ECO:0007669"/>
    <property type="project" value="UniProtKB-KW"/>
</dbReference>
<dbReference type="RefSeq" id="WP_006942094.1">
    <property type="nucleotide sequence ID" value="NZ_GL538208.1"/>
</dbReference>
<dbReference type="GO" id="GO:0009307">
    <property type="term" value="P:DNA restriction-modification system"/>
    <property type="evidence" value="ECO:0007669"/>
    <property type="project" value="UniProtKB-KW"/>
</dbReference>
<dbReference type="eggNOG" id="COG0732">
    <property type="taxonomic scope" value="Bacteria"/>
</dbReference>
<evidence type="ECO:0000259" key="4">
    <source>
        <dbReference type="Pfam" id="PF01420"/>
    </source>
</evidence>
<dbReference type="InterPro" id="IPR000055">
    <property type="entry name" value="Restrct_endonuc_typeI_TRD"/>
</dbReference>
<dbReference type="SUPFAM" id="SSF116734">
    <property type="entry name" value="DNA methylase specificity domain"/>
    <property type="match status" value="1"/>
</dbReference>
<dbReference type="PANTHER" id="PTHR30408:SF13">
    <property type="entry name" value="TYPE I RESTRICTION ENZYME HINDI SPECIFICITY SUBUNIT"/>
    <property type="match status" value="1"/>
</dbReference>
<dbReference type="Pfam" id="PF01420">
    <property type="entry name" value="Methylase_S"/>
    <property type="match status" value="1"/>
</dbReference>
<reference evidence="5 6" key="1">
    <citation type="submission" date="2010-08" db="EMBL/GenBank/DDBJ databases">
        <authorList>
            <person name="Weinstock G."/>
            <person name="Sodergren E."/>
            <person name="Clifton S."/>
            <person name="Fulton L."/>
            <person name="Fulton B."/>
            <person name="Courtney L."/>
            <person name="Fronick C."/>
            <person name="Harrison M."/>
            <person name="Strong C."/>
            <person name="Farmer C."/>
            <person name="Delahaunty K."/>
            <person name="Markovic C."/>
            <person name="Hall O."/>
            <person name="Minx P."/>
            <person name="Tomlinson C."/>
            <person name="Mitreva M."/>
            <person name="Hou S."/>
            <person name="Chen J."/>
            <person name="Wollam A."/>
            <person name="Pepin K.H."/>
            <person name="Johnson M."/>
            <person name="Bhonagiri V."/>
            <person name="Zhang X."/>
            <person name="Suruliraj S."/>
            <person name="Warren W."/>
            <person name="Chinwalla A."/>
            <person name="Mardis E.R."/>
            <person name="Wilson R.K."/>
        </authorList>
    </citation>
    <scope>NUCLEOTIDE SEQUENCE [LARGE SCALE GENOMIC DNA]</scope>
    <source>
        <strain evidence="5 6">F0359</strain>
    </source>
</reference>
<feature type="domain" description="Type I restriction modification DNA specificity" evidence="4">
    <location>
        <begin position="17"/>
        <end position="184"/>
    </location>
</feature>
<name>E2ZCS1_9FIRM</name>
<dbReference type="OrthoDB" id="9811611at2"/>
<dbReference type="EMBL" id="AECS01000037">
    <property type="protein sequence ID" value="EFQ03842.1"/>
    <property type="molecule type" value="Genomic_DNA"/>
</dbReference>
<sequence length="185" mass="20752">MEEKKLVPKLRFPGFTEPWEQRKLGEVADIIGGGTPSTSFADYWDGDIDWYSPVEIGSNRYVSDSIRKITKLGLEKSSTKILPVGTVLFTSRAGIGNTAILRKEGCTNQGFQSIIPRKNILDTYFLYTLTPQLKRYGELMGAGSTFVEVSGRQMEKMPLNIPSLEEQKKVGKLFEILDDSITLHQ</sequence>
<proteinExistence type="inferred from homology"/>
<accession>E2ZCS1</accession>
<evidence type="ECO:0000256" key="3">
    <source>
        <dbReference type="ARBA" id="ARBA00023125"/>
    </source>
</evidence>
<organism evidence="5 6">
    <name type="scientific">Megasphaera micronuciformis F0359</name>
    <dbReference type="NCBI Taxonomy" id="706434"/>
    <lineage>
        <taxon>Bacteria</taxon>
        <taxon>Bacillati</taxon>
        <taxon>Bacillota</taxon>
        <taxon>Negativicutes</taxon>
        <taxon>Veillonellales</taxon>
        <taxon>Veillonellaceae</taxon>
        <taxon>Megasphaera</taxon>
    </lineage>
</organism>
<dbReference type="HOGENOM" id="CLU_021095_9_4_9"/>
<dbReference type="InterPro" id="IPR044946">
    <property type="entry name" value="Restrct_endonuc_typeI_TRD_sf"/>
</dbReference>
<evidence type="ECO:0000256" key="2">
    <source>
        <dbReference type="ARBA" id="ARBA00022747"/>
    </source>
</evidence>
<dbReference type="CDD" id="cd17273">
    <property type="entry name" value="RMtype1_S_EcoJA69PI-TRD1-CR1_like"/>
    <property type="match status" value="1"/>
</dbReference>
<dbReference type="STRING" id="706434.HMPREF9429_01025"/>
<keyword evidence="6" id="KW-1185">Reference proteome</keyword>
<dbReference type="PANTHER" id="PTHR30408">
    <property type="entry name" value="TYPE-1 RESTRICTION ENZYME ECOKI SPECIFICITY PROTEIN"/>
    <property type="match status" value="1"/>
</dbReference>